<keyword evidence="1" id="KW-0732">Signal</keyword>
<dbReference type="InterPro" id="IPR010126">
    <property type="entry name" value="Esterase_phb"/>
</dbReference>
<accession>A0ABW7QQH6</accession>
<evidence type="ECO:0000313" key="8">
    <source>
        <dbReference type="Proteomes" id="UP001610818"/>
    </source>
</evidence>
<dbReference type="CDD" id="cd00063">
    <property type="entry name" value="FN3"/>
    <property type="match status" value="1"/>
</dbReference>
<evidence type="ECO:0000256" key="1">
    <source>
        <dbReference type="ARBA" id="ARBA00022729"/>
    </source>
</evidence>
<dbReference type="InterPro" id="IPR050955">
    <property type="entry name" value="Plant_Biomass_Hydrol_Est"/>
</dbReference>
<dbReference type="SUPFAM" id="SSF53474">
    <property type="entry name" value="alpha/beta-Hydrolases"/>
    <property type="match status" value="2"/>
</dbReference>
<keyword evidence="8" id="KW-1185">Reference proteome</keyword>
<name>A0ABW7QQH6_9ACTN</name>
<dbReference type="Gene3D" id="3.40.50.1820">
    <property type="entry name" value="alpha/beta hydrolase"/>
    <property type="match status" value="1"/>
</dbReference>
<dbReference type="SUPFAM" id="SSF49265">
    <property type="entry name" value="Fibronectin type III"/>
    <property type="match status" value="1"/>
</dbReference>
<dbReference type="PANTHER" id="PTHR43037">
    <property type="entry name" value="UNNAMED PRODUCT-RELATED"/>
    <property type="match status" value="1"/>
</dbReference>
<dbReference type="PANTHER" id="PTHR43037:SF1">
    <property type="entry name" value="BLL1128 PROTEIN"/>
    <property type="match status" value="1"/>
</dbReference>
<evidence type="ECO:0000313" key="7">
    <source>
        <dbReference type="EMBL" id="MFH8546948.1"/>
    </source>
</evidence>
<dbReference type="SMART" id="SM00060">
    <property type="entry name" value="FN3"/>
    <property type="match status" value="1"/>
</dbReference>
<dbReference type="EMBL" id="JBIRGQ010000003">
    <property type="protein sequence ID" value="MFH8546948.1"/>
    <property type="molecule type" value="Genomic_DNA"/>
</dbReference>
<dbReference type="RefSeq" id="WP_397712773.1">
    <property type="nucleotide sequence ID" value="NZ_JBIRGN010000003.1"/>
</dbReference>
<evidence type="ECO:0000256" key="4">
    <source>
        <dbReference type="ARBA" id="ARBA00023326"/>
    </source>
</evidence>
<organism evidence="7 8">
    <name type="scientific">Streptomyces longisporoflavus</name>
    <dbReference type="NCBI Taxonomy" id="28044"/>
    <lineage>
        <taxon>Bacteria</taxon>
        <taxon>Bacillati</taxon>
        <taxon>Actinomycetota</taxon>
        <taxon>Actinomycetes</taxon>
        <taxon>Kitasatosporales</taxon>
        <taxon>Streptomycetaceae</taxon>
        <taxon>Streptomyces</taxon>
    </lineage>
</organism>
<dbReference type="InterPro" id="IPR003961">
    <property type="entry name" value="FN3_dom"/>
</dbReference>
<evidence type="ECO:0000256" key="2">
    <source>
        <dbReference type="ARBA" id="ARBA00022801"/>
    </source>
</evidence>
<feature type="region of interest" description="Disordered" evidence="5">
    <location>
        <begin position="1"/>
        <end position="26"/>
    </location>
</feature>
<proteinExistence type="predicted"/>
<keyword evidence="2" id="KW-0378">Hydrolase</keyword>
<evidence type="ECO:0000256" key="5">
    <source>
        <dbReference type="SAM" id="MobiDB-lite"/>
    </source>
</evidence>
<keyword evidence="3" id="KW-0326">Glycosidase</keyword>
<keyword evidence="4" id="KW-0624">Polysaccharide degradation</keyword>
<reference evidence="7 8" key="1">
    <citation type="submission" date="2024-10" db="EMBL/GenBank/DDBJ databases">
        <title>The Natural Products Discovery Center: Release of the First 8490 Sequenced Strains for Exploring Actinobacteria Biosynthetic Diversity.</title>
        <authorList>
            <person name="Kalkreuter E."/>
            <person name="Kautsar S.A."/>
            <person name="Yang D."/>
            <person name="Bader C.D."/>
            <person name="Teijaro C.N."/>
            <person name="Fluegel L."/>
            <person name="Davis C.M."/>
            <person name="Simpson J.R."/>
            <person name="Lauterbach L."/>
            <person name="Steele A.D."/>
            <person name="Gui C."/>
            <person name="Meng S."/>
            <person name="Li G."/>
            <person name="Viehrig K."/>
            <person name="Ye F."/>
            <person name="Su P."/>
            <person name="Kiefer A.F."/>
            <person name="Nichols A."/>
            <person name="Cepeda A.J."/>
            <person name="Yan W."/>
            <person name="Fan B."/>
            <person name="Jiang Y."/>
            <person name="Adhikari A."/>
            <person name="Zheng C.-J."/>
            <person name="Schuster L."/>
            <person name="Cowan T.M."/>
            <person name="Smanski M.J."/>
            <person name="Chevrette M.G."/>
            <person name="De Carvalho L.P.S."/>
            <person name="Shen B."/>
        </authorList>
    </citation>
    <scope>NUCLEOTIDE SEQUENCE [LARGE SCALE GENOMIC DNA]</scope>
    <source>
        <strain evidence="7 8">NPDC017990</strain>
    </source>
</reference>
<feature type="domain" description="Fibronectin type-III" evidence="6">
    <location>
        <begin position="365"/>
        <end position="447"/>
    </location>
</feature>
<gene>
    <name evidence="7" type="ORF">ACH4F9_18270</name>
</gene>
<comment type="caution">
    <text evidence="7">The sequence shown here is derived from an EMBL/GenBank/DDBJ whole genome shotgun (WGS) entry which is preliminary data.</text>
</comment>
<dbReference type="Gene3D" id="2.60.40.10">
    <property type="entry name" value="Immunoglobulins"/>
    <property type="match status" value="1"/>
</dbReference>
<dbReference type="Pfam" id="PF10503">
    <property type="entry name" value="Esterase_PHB"/>
    <property type="match status" value="1"/>
</dbReference>
<sequence length="508" mass="52173">MPSYAKRPNHQPPGGPPPRARRGGRWRRATGRVIAVVGLIVAAAVSAPSPAAQAAPAAVALEKVTSFGANPGSLNMYVYKPAALAAEPAVVVAMHGCGQSAQLYADNAGLVKFADQHGFLLVFPEQTSANNGSKCFNWFQPGDTRRGQGEAASVRQMVAHAGSAYGADPQRVYATGLSAGGAMTSVMLAAYPDVFKAGAVIAGLPYDCADDVMSAYSCMNPGVDRTPSAWAQGVRDAHPGYGGPWPRVAVWQGDSDPTVAKRNADELRDQWTAVHGIDQSPDRTSAIGPNSTRREQYLGADGSVAVEVDRVPSMAHGTPVDPGTGAQQCGATGTANFIDSICSSYWITGFFGLDGSDPDPGGLPAPGGLAATGTTDTSVTLNWNSVTGAASYAVYRDGARVATPGAPPFTDTGLSPGGSHTYTVAARDSAGKEGARSAAVTASTTGSGAKCWTANNYQHVQAGRATTSGGYTYAKGSNQNMGLYTIAVTHTLKESPTAHYAIADATCP</sequence>
<keyword evidence="4" id="KW-0119">Carbohydrate metabolism</keyword>
<dbReference type="InterPro" id="IPR029058">
    <property type="entry name" value="AB_hydrolase_fold"/>
</dbReference>
<dbReference type="PROSITE" id="PS50853">
    <property type="entry name" value="FN3"/>
    <property type="match status" value="1"/>
</dbReference>
<dbReference type="NCBIfam" id="TIGR01840">
    <property type="entry name" value="esterase_phb"/>
    <property type="match status" value="1"/>
</dbReference>
<evidence type="ECO:0000256" key="3">
    <source>
        <dbReference type="ARBA" id="ARBA00023295"/>
    </source>
</evidence>
<protein>
    <submittedName>
        <fullName evidence="7">PHB depolymerase family esterase</fullName>
    </submittedName>
</protein>
<dbReference type="InterPro" id="IPR013783">
    <property type="entry name" value="Ig-like_fold"/>
</dbReference>
<evidence type="ECO:0000259" key="6">
    <source>
        <dbReference type="PROSITE" id="PS50853"/>
    </source>
</evidence>
<dbReference type="InterPro" id="IPR036116">
    <property type="entry name" value="FN3_sf"/>
</dbReference>
<dbReference type="Proteomes" id="UP001610818">
    <property type="component" value="Unassembled WGS sequence"/>
</dbReference>